<organism evidence="2 3">
    <name type="scientific">Liparis tanakae</name>
    <name type="common">Tanaka's snailfish</name>
    <dbReference type="NCBI Taxonomy" id="230148"/>
    <lineage>
        <taxon>Eukaryota</taxon>
        <taxon>Metazoa</taxon>
        <taxon>Chordata</taxon>
        <taxon>Craniata</taxon>
        <taxon>Vertebrata</taxon>
        <taxon>Euteleostomi</taxon>
        <taxon>Actinopterygii</taxon>
        <taxon>Neopterygii</taxon>
        <taxon>Teleostei</taxon>
        <taxon>Neoteleostei</taxon>
        <taxon>Acanthomorphata</taxon>
        <taxon>Eupercaria</taxon>
        <taxon>Perciformes</taxon>
        <taxon>Cottioidei</taxon>
        <taxon>Cottales</taxon>
        <taxon>Liparidae</taxon>
        <taxon>Liparis</taxon>
    </lineage>
</organism>
<name>A0A4Z2GF95_9TELE</name>
<reference evidence="2 3" key="1">
    <citation type="submission" date="2019-03" db="EMBL/GenBank/DDBJ databases">
        <title>First draft genome of Liparis tanakae, snailfish: a comprehensive survey of snailfish specific genes.</title>
        <authorList>
            <person name="Kim W."/>
            <person name="Song I."/>
            <person name="Jeong J.-H."/>
            <person name="Kim D."/>
            <person name="Kim S."/>
            <person name="Ryu S."/>
            <person name="Song J.Y."/>
            <person name="Lee S.K."/>
        </authorList>
    </citation>
    <scope>NUCLEOTIDE SEQUENCE [LARGE SCALE GENOMIC DNA]</scope>
    <source>
        <tissue evidence="2">Muscle</tissue>
    </source>
</reference>
<protein>
    <submittedName>
        <fullName evidence="2">Uncharacterized protein</fullName>
    </submittedName>
</protein>
<keyword evidence="3" id="KW-1185">Reference proteome</keyword>
<proteinExistence type="predicted"/>
<feature type="region of interest" description="Disordered" evidence="1">
    <location>
        <begin position="1"/>
        <end position="39"/>
    </location>
</feature>
<dbReference type="EMBL" id="SRLO01000568">
    <property type="protein sequence ID" value="TNN51845.1"/>
    <property type="molecule type" value="Genomic_DNA"/>
</dbReference>
<gene>
    <name evidence="2" type="ORF">EYF80_037941</name>
</gene>
<comment type="caution">
    <text evidence="2">The sequence shown here is derived from an EMBL/GenBank/DDBJ whole genome shotgun (WGS) entry which is preliminary data.</text>
</comment>
<sequence>MSLSRSRAHFGDRSWRDAKGELLDEDGDTPSILPGESVEDPTLLRLPSSISGEWLKGKKKMGRLSKTEGVNTFSVGQNDSIPVTL</sequence>
<feature type="compositionally biased region" description="Basic and acidic residues" evidence="1">
    <location>
        <begin position="9"/>
        <end position="22"/>
    </location>
</feature>
<evidence type="ECO:0000313" key="3">
    <source>
        <dbReference type="Proteomes" id="UP000314294"/>
    </source>
</evidence>
<evidence type="ECO:0000313" key="2">
    <source>
        <dbReference type="EMBL" id="TNN51845.1"/>
    </source>
</evidence>
<evidence type="ECO:0000256" key="1">
    <source>
        <dbReference type="SAM" id="MobiDB-lite"/>
    </source>
</evidence>
<dbReference type="AlphaFoldDB" id="A0A4Z2GF95"/>
<dbReference type="Proteomes" id="UP000314294">
    <property type="component" value="Unassembled WGS sequence"/>
</dbReference>
<accession>A0A4Z2GF95</accession>